<feature type="transmembrane region" description="Helical" evidence="6">
    <location>
        <begin position="405"/>
        <end position="426"/>
    </location>
</feature>
<feature type="transmembrane region" description="Helical" evidence="6">
    <location>
        <begin position="45"/>
        <end position="65"/>
    </location>
</feature>
<dbReference type="PANTHER" id="PTHR30250">
    <property type="entry name" value="PST FAMILY PREDICTED COLANIC ACID TRANSPORTER"/>
    <property type="match status" value="1"/>
</dbReference>
<evidence type="ECO:0000313" key="8">
    <source>
        <dbReference type="Proteomes" id="UP000318288"/>
    </source>
</evidence>
<dbReference type="InterPro" id="IPR002528">
    <property type="entry name" value="MATE_fam"/>
</dbReference>
<feature type="transmembrane region" description="Helical" evidence="6">
    <location>
        <begin position="375"/>
        <end position="399"/>
    </location>
</feature>
<dbReference type="PROSITE" id="PS51257">
    <property type="entry name" value="PROKAR_LIPOPROTEIN"/>
    <property type="match status" value="1"/>
</dbReference>
<feature type="transmembrane region" description="Helical" evidence="6">
    <location>
        <begin position="447"/>
        <end position="464"/>
    </location>
</feature>
<evidence type="ECO:0000256" key="1">
    <source>
        <dbReference type="ARBA" id="ARBA00004651"/>
    </source>
</evidence>
<dbReference type="Proteomes" id="UP000318288">
    <property type="component" value="Unassembled WGS sequence"/>
</dbReference>
<evidence type="ECO:0000256" key="2">
    <source>
        <dbReference type="ARBA" id="ARBA00022475"/>
    </source>
</evidence>
<reference evidence="7 8" key="1">
    <citation type="submission" date="2019-02" db="EMBL/GenBank/DDBJ databases">
        <title>Deep-cultivation of Planctomycetes and their phenomic and genomic characterization uncovers novel biology.</title>
        <authorList>
            <person name="Wiegand S."/>
            <person name="Jogler M."/>
            <person name="Boedeker C."/>
            <person name="Pinto D."/>
            <person name="Vollmers J."/>
            <person name="Rivas-Marin E."/>
            <person name="Kohn T."/>
            <person name="Peeters S.H."/>
            <person name="Heuer A."/>
            <person name="Rast P."/>
            <person name="Oberbeckmann S."/>
            <person name="Bunk B."/>
            <person name="Jeske O."/>
            <person name="Meyerdierks A."/>
            <person name="Storesund J.E."/>
            <person name="Kallscheuer N."/>
            <person name="Luecker S."/>
            <person name="Lage O.M."/>
            <person name="Pohl T."/>
            <person name="Merkel B.J."/>
            <person name="Hornburger P."/>
            <person name="Mueller R.-W."/>
            <person name="Bruemmer F."/>
            <person name="Labrenz M."/>
            <person name="Spormann A.M."/>
            <person name="Op Den Camp H."/>
            <person name="Overmann J."/>
            <person name="Amann R."/>
            <person name="Jetten M.S.M."/>
            <person name="Mascher T."/>
            <person name="Medema M.H."/>
            <person name="Devos D.P."/>
            <person name="Kaster A.-K."/>
            <person name="Ovreas L."/>
            <person name="Rohde M."/>
            <person name="Galperin M.Y."/>
            <person name="Jogler C."/>
        </authorList>
    </citation>
    <scope>NUCLEOTIDE SEQUENCE [LARGE SCALE GENOMIC DNA]</scope>
    <source>
        <strain evidence="7 8">Poly51</strain>
    </source>
</reference>
<comment type="caution">
    <text evidence="7">The sequence shown here is derived from an EMBL/GenBank/DDBJ whole genome shotgun (WGS) entry which is preliminary data.</text>
</comment>
<evidence type="ECO:0000256" key="5">
    <source>
        <dbReference type="ARBA" id="ARBA00023136"/>
    </source>
</evidence>
<dbReference type="OrthoDB" id="580892at2"/>
<evidence type="ECO:0000256" key="6">
    <source>
        <dbReference type="SAM" id="Phobius"/>
    </source>
</evidence>
<protein>
    <recommendedName>
        <fullName evidence="9">Polysaccharide biosynthesis protein</fullName>
    </recommendedName>
</protein>
<feature type="transmembrane region" description="Helical" evidence="6">
    <location>
        <begin position="85"/>
        <end position="114"/>
    </location>
</feature>
<accession>A0A5C6EZL4</accession>
<dbReference type="RefSeq" id="WP_146458699.1">
    <property type="nucleotide sequence ID" value="NZ_SJPW01000004.1"/>
</dbReference>
<evidence type="ECO:0000256" key="4">
    <source>
        <dbReference type="ARBA" id="ARBA00022989"/>
    </source>
</evidence>
<evidence type="ECO:0000313" key="7">
    <source>
        <dbReference type="EMBL" id="TWU54482.1"/>
    </source>
</evidence>
<name>A0A5C6EZL4_9BACT</name>
<dbReference type="GO" id="GO:0015297">
    <property type="term" value="F:antiporter activity"/>
    <property type="evidence" value="ECO:0007669"/>
    <property type="project" value="InterPro"/>
</dbReference>
<keyword evidence="3 6" id="KW-0812">Transmembrane</keyword>
<proteinExistence type="predicted"/>
<dbReference type="GO" id="GO:0042910">
    <property type="term" value="F:xenobiotic transmembrane transporter activity"/>
    <property type="evidence" value="ECO:0007669"/>
    <property type="project" value="InterPro"/>
</dbReference>
<keyword evidence="2" id="KW-1003">Cell membrane</keyword>
<feature type="transmembrane region" description="Helical" evidence="6">
    <location>
        <begin position="310"/>
        <end position="334"/>
    </location>
</feature>
<feature type="transmembrane region" description="Helical" evidence="6">
    <location>
        <begin position="346"/>
        <end position="363"/>
    </location>
</feature>
<feature type="transmembrane region" description="Helical" evidence="6">
    <location>
        <begin position="12"/>
        <end position="33"/>
    </location>
</feature>
<dbReference type="Pfam" id="PF01554">
    <property type="entry name" value="MatE"/>
    <property type="match status" value="1"/>
</dbReference>
<evidence type="ECO:0008006" key="9">
    <source>
        <dbReference type="Google" id="ProtNLM"/>
    </source>
</evidence>
<keyword evidence="5 6" id="KW-0472">Membrane</keyword>
<feature type="transmembrane region" description="Helical" evidence="6">
    <location>
        <begin position="470"/>
        <end position="492"/>
    </location>
</feature>
<dbReference type="PANTHER" id="PTHR30250:SF26">
    <property type="entry name" value="PSMA PROTEIN"/>
    <property type="match status" value="1"/>
</dbReference>
<dbReference type="GO" id="GO:0005886">
    <property type="term" value="C:plasma membrane"/>
    <property type="evidence" value="ECO:0007669"/>
    <property type="project" value="UniProtKB-SubCell"/>
</dbReference>
<dbReference type="InterPro" id="IPR050833">
    <property type="entry name" value="Poly_Biosynth_Transport"/>
</dbReference>
<feature type="transmembrane region" description="Helical" evidence="6">
    <location>
        <begin position="120"/>
        <end position="144"/>
    </location>
</feature>
<sequence>MNVAKTVLKNVASSWIGLACQIVVTLILTPFVIAKLGTEAYGVWLLIQSMVGYYGMLDMGLRAGLTQSITRRIAAGDNDSVRRHIAAAIPLLLGFGIAILVVAFAVGVLLPYAVDMTGDIAHLVLPVVLVQAIGVAIKMPIAPYGSVLVGLQRYDIANAISVATRVVFAVLTWQALSAGMGLFGLAMILAITDCIDAAIRVAVARRLLPEIKHCGVTFDRTELKEIASVSGWNFMIGICRQLIYFSDATVVAVLFSAKAVAPYGIAGALVEYGTKVVVTGTKVLFPSMSHLIKNGSKESIAELYSTSTRIVLGISLTLLIVGSTWVSPFLHLWLGDSADAKQLSSQVPVIYVVLSIAFTFVGLQRVGTQLMLAEGLLKPISIFLTAEAAINLVASVIAGKLMGPVGIAAGTMVAAFLTGLFLHFPAHAKILGQTKWKLLADIASRPIIYGILLSGTMLALHSLLGNSATWPQLFVAGSLSAMISLLFFPILLSTSQILHLKVAVTAKIRTVIRRGDQSADRSDTATKPSNTTSV</sequence>
<comment type="subcellular location">
    <subcellularLocation>
        <location evidence="1">Cell membrane</location>
        <topology evidence="1">Multi-pass membrane protein</topology>
    </subcellularLocation>
</comment>
<keyword evidence="8" id="KW-1185">Reference proteome</keyword>
<gene>
    <name evidence="7" type="ORF">Poly51_32010</name>
</gene>
<organism evidence="7 8">
    <name type="scientific">Rubripirellula tenax</name>
    <dbReference type="NCBI Taxonomy" id="2528015"/>
    <lineage>
        <taxon>Bacteria</taxon>
        <taxon>Pseudomonadati</taxon>
        <taxon>Planctomycetota</taxon>
        <taxon>Planctomycetia</taxon>
        <taxon>Pirellulales</taxon>
        <taxon>Pirellulaceae</taxon>
        <taxon>Rubripirellula</taxon>
    </lineage>
</organism>
<dbReference type="EMBL" id="SJPW01000004">
    <property type="protein sequence ID" value="TWU54482.1"/>
    <property type="molecule type" value="Genomic_DNA"/>
</dbReference>
<dbReference type="AlphaFoldDB" id="A0A5C6EZL4"/>
<keyword evidence="4 6" id="KW-1133">Transmembrane helix</keyword>
<evidence type="ECO:0000256" key="3">
    <source>
        <dbReference type="ARBA" id="ARBA00022692"/>
    </source>
</evidence>